<organism evidence="1 2">
    <name type="scientific">Apodospora peruviana</name>
    <dbReference type="NCBI Taxonomy" id="516989"/>
    <lineage>
        <taxon>Eukaryota</taxon>
        <taxon>Fungi</taxon>
        <taxon>Dikarya</taxon>
        <taxon>Ascomycota</taxon>
        <taxon>Pezizomycotina</taxon>
        <taxon>Sordariomycetes</taxon>
        <taxon>Sordariomycetidae</taxon>
        <taxon>Sordariales</taxon>
        <taxon>Lasiosphaeriaceae</taxon>
        <taxon>Apodospora</taxon>
    </lineage>
</organism>
<name>A0AAE0MEZ6_9PEZI</name>
<dbReference type="PANTHER" id="PTHR10039:SF5">
    <property type="entry name" value="NACHT DOMAIN-CONTAINING PROTEIN"/>
    <property type="match status" value="1"/>
</dbReference>
<gene>
    <name evidence="1" type="ORF">B0H66DRAFT_17685</name>
</gene>
<dbReference type="EMBL" id="JAUEDM010000001">
    <property type="protein sequence ID" value="KAK3329268.1"/>
    <property type="molecule type" value="Genomic_DNA"/>
</dbReference>
<comment type="caution">
    <text evidence="1">The sequence shown here is derived from an EMBL/GenBank/DDBJ whole genome shotgun (WGS) entry which is preliminary data.</text>
</comment>
<reference evidence="1" key="2">
    <citation type="submission" date="2023-06" db="EMBL/GenBank/DDBJ databases">
        <authorList>
            <consortium name="Lawrence Berkeley National Laboratory"/>
            <person name="Haridas S."/>
            <person name="Hensen N."/>
            <person name="Bonometti L."/>
            <person name="Westerberg I."/>
            <person name="Brannstrom I.O."/>
            <person name="Guillou S."/>
            <person name="Cros-Aarteil S."/>
            <person name="Calhoun S."/>
            <person name="Kuo A."/>
            <person name="Mondo S."/>
            <person name="Pangilinan J."/>
            <person name="Riley R."/>
            <person name="Labutti K."/>
            <person name="Andreopoulos B."/>
            <person name="Lipzen A."/>
            <person name="Chen C."/>
            <person name="Yanf M."/>
            <person name="Daum C."/>
            <person name="Ng V."/>
            <person name="Clum A."/>
            <person name="Steindorff A."/>
            <person name="Ohm R."/>
            <person name="Martin F."/>
            <person name="Silar P."/>
            <person name="Natvig D."/>
            <person name="Lalanne C."/>
            <person name="Gautier V."/>
            <person name="Ament-Velasquez S.L."/>
            <person name="Kruys A."/>
            <person name="Hutchinson M.I."/>
            <person name="Powell A.J."/>
            <person name="Barry K."/>
            <person name="Miller A.N."/>
            <person name="Grigoriev I.V."/>
            <person name="Debuchy R."/>
            <person name="Gladieux P."/>
            <person name="Thoren M.H."/>
            <person name="Johannesson H."/>
        </authorList>
    </citation>
    <scope>NUCLEOTIDE SEQUENCE</scope>
    <source>
        <strain evidence="1">CBS 118394</strain>
    </source>
</reference>
<protein>
    <recommendedName>
        <fullName evidence="3">Fungal N-terminal domain-containing protein</fullName>
    </recommendedName>
</protein>
<proteinExistence type="predicted"/>
<dbReference type="Proteomes" id="UP001283341">
    <property type="component" value="Unassembled WGS sequence"/>
</dbReference>
<sequence>MEALVALGLASNVIQFVDFAGKLISTAHTFYISATGTTAENAGLGALAMHIRVLADKASPPIPTSNLSGLHVVDQLHDLGRQCREVSDELLSLLATFNLQGRHKTWKSVYQALRTSRHAAALEAIQRCLDRISSQMNSHLLIHRQEEFLSKLLLLEHENSRLGAARVKDLQDLRIQITDMFKKLEENRRDDRSATRTETLVQLCPSADKVLQFTQEQQILKTLRFDGMDDRHIAFHPAHERTFPWVLDSPNSDSGSCEGSDFADWLKSDGSLYWVRASPVPAN</sequence>
<accession>A0AAE0MEZ6</accession>
<dbReference type="PANTHER" id="PTHR10039">
    <property type="entry name" value="AMELOGENIN"/>
    <property type="match status" value="1"/>
</dbReference>
<evidence type="ECO:0008006" key="3">
    <source>
        <dbReference type="Google" id="ProtNLM"/>
    </source>
</evidence>
<reference evidence="1" key="1">
    <citation type="journal article" date="2023" name="Mol. Phylogenet. Evol.">
        <title>Genome-scale phylogeny and comparative genomics of the fungal order Sordariales.</title>
        <authorList>
            <person name="Hensen N."/>
            <person name="Bonometti L."/>
            <person name="Westerberg I."/>
            <person name="Brannstrom I.O."/>
            <person name="Guillou S."/>
            <person name="Cros-Aarteil S."/>
            <person name="Calhoun S."/>
            <person name="Haridas S."/>
            <person name="Kuo A."/>
            <person name="Mondo S."/>
            <person name="Pangilinan J."/>
            <person name="Riley R."/>
            <person name="LaButti K."/>
            <person name="Andreopoulos B."/>
            <person name="Lipzen A."/>
            <person name="Chen C."/>
            <person name="Yan M."/>
            <person name="Daum C."/>
            <person name="Ng V."/>
            <person name="Clum A."/>
            <person name="Steindorff A."/>
            <person name="Ohm R.A."/>
            <person name="Martin F."/>
            <person name="Silar P."/>
            <person name="Natvig D.O."/>
            <person name="Lalanne C."/>
            <person name="Gautier V."/>
            <person name="Ament-Velasquez S.L."/>
            <person name="Kruys A."/>
            <person name="Hutchinson M.I."/>
            <person name="Powell A.J."/>
            <person name="Barry K."/>
            <person name="Miller A.N."/>
            <person name="Grigoriev I.V."/>
            <person name="Debuchy R."/>
            <person name="Gladieux P."/>
            <person name="Hiltunen Thoren M."/>
            <person name="Johannesson H."/>
        </authorList>
    </citation>
    <scope>NUCLEOTIDE SEQUENCE</scope>
    <source>
        <strain evidence="1">CBS 118394</strain>
    </source>
</reference>
<dbReference type="AlphaFoldDB" id="A0AAE0MEZ6"/>
<evidence type="ECO:0000313" key="2">
    <source>
        <dbReference type="Proteomes" id="UP001283341"/>
    </source>
</evidence>
<evidence type="ECO:0000313" key="1">
    <source>
        <dbReference type="EMBL" id="KAK3329268.1"/>
    </source>
</evidence>
<keyword evidence="2" id="KW-1185">Reference proteome</keyword>